<reference evidence="2 3" key="1">
    <citation type="journal article" date="2022" name="Nat. Genet.">
        <title>Improved pea reference genome and pan-genome highlight genomic features and evolutionary characteristics.</title>
        <authorList>
            <person name="Yang T."/>
            <person name="Liu R."/>
            <person name="Luo Y."/>
            <person name="Hu S."/>
            <person name="Wang D."/>
            <person name="Wang C."/>
            <person name="Pandey M.K."/>
            <person name="Ge S."/>
            <person name="Xu Q."/>
            <person name="Li N."/>
            <person name="Li G."/>
            <person name="Huang Y."/>
            <person name="Saxena R.K."/>
            <person name="Ji Y."/>
            <person name="Li M."/>
            <person name="Yan X."/>
            <person name="He Y."/>
            <person name="Liu Y."/>
            <person name="Wang X."/>
            <person name="Xiang C."/>
            <person name="Varshney R.K."/>
            <person name="Ding H."/>
            <person name="Gao S."/>
            <person name="Zong X."/>
        </authorList>
    </citation>
    <scope>NUCLEOTIDE SEQUENCE [LARGE SCALE GENOMIC DNA]</scope>
    <source>
        <strain evidence="2 3">cv. Zhongwan 6</strain>
    </source>
</reference>
<dbReference type="AlphaFoldDB" id="A0A9D4ZZP9"/>
<feature type="compositionally biased region" description="Polar residues" evidence="1">
    <location>
        <begin position="398"/>
        <end position="407"/>
    </location>
</feature>
<dbReference type="Gramene" id="Psat07G0532600-T1">
    <property type="protein sequence ID" value="KAI5389964.1"/>
    <property type="gene ID" value="KIW84_075326"/>
</dbReference>
<dbReference type="Proteomes" id="UP001058974">
    <property type="component" value="Chromosome 7"/>
</dbReference>
<evidence type="ECO:0000313" key="3">
    <source>
        <dbReference type="Proteomes" id="UP001058974"/>
    </source>
</evidence>
<gene>
    <name evidence="2" type="ORF">KIW84_075326</name>
</gene>
<feature type="compositionally biased region" description="Basic and acidic residues" evidence="1">
    <location>
        <begin position="339"/>
        <end position="357"/>
    </location>
</feature>
<evidence type="ECO:0000256" key="1">
    <source>
        <dbReference type="SAM" id="MobiDB-lite"/>
    </source>
</evidence>
<proteinExistence type="predicted"/>
<organism evidence="2 3">
    <name type="scientific">Pisum sativum</name>
    <name type="common">Garden pea</name>
    <name type="synonym">Lathyrus oleraceus</name>
    <dbReference type="NCBI Taxonomy" id="3888"/>
    <lineage>
        <taxon>Eukaryota</taxon>
        <taxon>Viridiplantae</taxon>
        <taxon>Streptophyta</taxon>
        <taxon>Embryophyta</taxon>
        <taxon>Tracheophyta</taxon>
        <taxon>Spermatophyta</taxon>
        <taxon>Magnoliopsida</taxon>
        <taxon>eudicotyledons</taxon>
        <taxon>Gunneridae</taxon>
        <taxon>Pentapetalae</taxon>
        <taxon>rosids</taxon>
        <taxon>fabids</taxon>
        <taxon>Fabales</taxon>
        <taxon>Fabaceae</taxon>
        <taxon>Papilionoideae</taxon>
        <taxon>50 kb inversion clade</taxon>
        <taxon>NPAAA clade</taxon>
        <taxon>Hologalegina</taxon>
        <taxon>IRL clade</taxon>
        <taxon>Fabeae</taxon>
        <taxon>Lathyrus</taxon>
    </lineage>
</organism>
<evidence type="ECO:0000313" key="2">
    <source>
        <dbReference type="EMBL" id="KAI5389964.1"/>
    </source>
</evidence>
<protein>
    <submittedName>
        <fullName evidence="2">Uncharacterized protein</fullName>
    </submittedName>
</protein>
<dbReference type="EMBL" id="JAMSHJ010000007">
    <property type="protein sequence ID" value="KAI5389964.1"/>
    <property type="molecule type" value="Genomic_DNA"/>
</dbReference>
<sequence>MKEFYENLVDITNGKAEVMVRGVKVYYFEGTINILSKLGLVKDRYRDLMVASDDVDYDVYMESLCNPSTKWVEFGGQKTLKIMDFRSESNVRYQSIKHFLRPITHNEIVNRKRSVLLHCITFGEGINMGKRHGVPQKAIDEICHPQVAFDKVIIQTLMKPKGRRRKPKVGQKLAVEASFKIDQILWKVLLQMQKDQRDFYKFSKEHFEWEKKLNEWNYNNEAMPVFPDHIIGELEEKNDQPLKEEEVKEKKKQKKAMFSGAHGSSSSGLPKEDTIERPRKKAINNMNLKQVKTIGVFEEDTERKKENKYENVVEESYDEDGRPLNELLMQVAKDKKEIMADAPERVQGKKIFEKEKVSDDEEGDQNDKEQEEDKEKEKLDGMAGSEKDDKEEAGNGLNGQQENETIS</sequence>
<feature type="region of interest" description="Disordered" evidence="1">
    <location>
        <begin position="236"/>
        <end position="281"/>
    </location>
</feature>
<name>A0A9D4ZZP9_PEA</name>
<keyword evidence="3" id="KW-1185">Reference proteome</keyword>
<accession>A0A9D4ZZP9</accession>
<feature type="compositionally biased region" description="Basic and acidic residues" evidence="1">
    <location>
        <begin position="301"/>
        <end position="311"/>
    </location>
</feature>
<feature type="region of interest" description="Disordered" evidence="1">
    <location>
        <begin position="339"/>
        <end position="407"/>
    </location>
</feature>
<comment type="caution">
    <text evidence="2">The sequence shown here is derived from an EMBL/GenBank/DDBJ whole genome shotgun (WGS) entry which is preliminary data.</text>
</comment>
<feature type="compositionally biased region" description="Basic and acidic residues" evidence="1">
    <location>
        <begin position="365"/>
        <end position="393"/>
    </location>
</feature>
<feature type="compositionally biased region" description="Basic and acidic residues" evidence="1">
    <location>
        <begin position="236"/>
        <end position="249"/>
    </location>
</feature>
<feature type="region of interest" description="Disordered" evidence="1">
    <location>
        <begin position="300"/>
        <end position="319"/>
    </location>
</feature>